<dbReference type="Pfam" id="PF00651">
    <property type="entry name" value="BTB"/>
    <property type="match status" value="1"/>
</dbReference>
<feature type="domain" description="BTB" evidence="2">
    <location>
        <begin position="190"/>
        <end position="253"/>
    </location>
</feature>
<evidence type="ECO:0000313" key="4">
    <source>
        <dbReference type="EMBL" id="KAF3327897.1"/>
    </source>
</evidence>
<dbReference type="InterPro" id="IPR045005">
    <property type="entry name" value="BPM1-6"/>
</dbReference>
<dbReference type="SUPFAM" id="SSF49599">
    <property type="entry name" value="TRAF domain-like"/>
    <property type="match status" value="1"/>
</dbReference>
<comment type="caution">
    <text evidence="4">The sequence shown here is derived from an EMBL/GenBank/DDBJ whole genome shotgun (WGS) entry which is preliminary data.</text>
</comment>
<dbReference type="GO" id="GO:0016567">
    <property type="term" value="P:protein ubiquitination"/>
    <property type="evidence" value="ECO:0007669"/>
    <property type="project" value="InterPro"/>
</dbReference>
<feature type="domain" description="MATH" evidence="3">
    <location>
        <begin position="25"/>
        <end position="152"/>
    </location>
</feature>
<dbReference type="SUPFAM" id="SSF54695">
    <property type="entry name" value="POZ domain"/>
    <property type="match status" value="1"/>
</dbReference>
<dbReference type="PANTHER" id="PTHR26379:SF187">
    <property type="entry name" value="OS07G0655300 PROTEIN"/>
    <property type="match status" value="1"/>
</dbReference>
<dbReference type="Pfam" id="PF22486">
    <property type="entry name" value="MATH_2"/>
    <property type="match status" value="1"/>
</dbReference>
<organism evidence="4 5">
    <name type="scientific">Carex littledalei</name>
    <dbReference type="NCBI Taxonomy" id="544730"/>
    <lineage>
        <taxon>Eukaryota</taxon>
        <taxon>Viridiplantae</taxon>
        <taxon>Streptophyta</taxon>
        <taxon>Embryophyta</taxon>
        <taxon>Tracheophyta</taxon>
        <taxon>Spermatophyta</taxon>
        <taxon>Magnoliopsida</taxon>
        <taxon>Liliopsida</taxon>
        <taxon>Poales</taxon>
        <taxon>Cyperaceae</taxon>
        <taxon>Cyperoideae</taxon>
        <taxon>Cariceae</taxon>
        <taxon>Carex</taxon>
        <taxon>Carex subgen. Euthyceras</taxon>
    </lineage>
</organism>
<reference evidence="4" key="1">
    <citation type="submission" date="2020-01" db="EMBL/GenBank/DDBJ databases">
        <title>Genome sequence of Kobresia littledalei, the first chromosome-level genome in the family Cyperaceae.</title>
        <authorList>
            <person name="Qu G."/>
        </authorList>
    </citation>
    <scope>NUCLEOTIDE SEQUENCE</scope>
    <source>
        <strain evidence="4">C.B.Clarke</strain>
        <tissue evidence="4">Leaf</tissue>
    </source>
</reference>
<name>A0A833V7S4_9POAL</name>
<dbReference type="EMBL" id="SWLB01000016">
    <property type="protein sequence ID" value="KAF3327897.1"/>
    <property type="molecule type" value="Genomic_DNA"/>
</dbReference>
<evidence type="ECO:0000313" key="5">
    <source>
        <dbReference type="Proteomes" id="UP000623129"/>
    </source>
</evidence>
<gene>
    <name evidence="4" type="ORF">FCM35_KLT06503</name>
</gene>
<dbReference type="InterPro" id="IPR008974">
    <property type="entry name" value="TRAF-like"/>
</dbReference>
<dbReference type="Gene3D" id="3.30.710.10">
    <property type="entry name" value="Potassium Channel Kv1.1, Chain A"/>
    <property type="match status" value="1"/>
</dbReference>
<dbReference type="Gene3D" id="2.60.210.10">
    <property type="entry name" value="Apoptosis, Tumor Necrosis Factor Receptor Associated Protein 2, Chain A"/>
    <property type="match status" value="1"/>
</dbReference>
<dbReference type="PROSITE" id="PS50097">
    <property type="entry name" value="BTB"/>
    <property type="match status" value="1"/>
</dbReference>
<dbReference type="OrthoDB" id="687163at2759"/>
<sequence length="257" mass="28476">MGSSAQAINCQNLETTSTLQTETITGSHLFKINGYSLTKGIGIGKTINSSPFIVGGYSWIIEVFPEGVTGEYKNFISIRVRVEGKDTEVKALITFTILQQNGTPSNLSVTSPVWTITNPAFRCWSSWEFAKRTEFEASEHLKDDSFTVKCIITVIIRTKLEVTHPYGVIISPSNLSQNLANYLLESGEGADVTFVVTGEIFKAHRCVLAARSDVFNAELFGCMKEKLTDTITVEDIEAPVFKSMLYFIYSDSLPNLR</sequence>
<accession>A0A833V7S4</accession>
<dbReference type="Proteomes" id="UP000623129">
    <property type="component" value="Unassembled WGS sequence"/>
</dbReference>
<dbReference type="InterPro" id="IPR002083">
    <property type="entry name" value="MATH/TRAF_dom"/>
</dbReference>
<proteinExistence type="predicted"/>
<dbReference type="PROSITE" id="PS50144">
    <property type="entry name" value="MATH"/>
    <property type="match status" value="1"/>
</dbReference>
<dbReference type="AlphaFoldDB" id="A0A833V7S4"/>
<keyword evidence="5" id="KW-1185">Reference proteome</keyword>
<dbReference type="InterPro" id="IPR011333">
    <property type="entry name" value="SKP1/BTB/POZ_sf"/>
</dbReference>
<evidence type="ECO:0000256" key="1">
    <source>
        <dbReference type="ARBA" id="ARBA00004906"/>
    </source>
</evidence>
<protein>
    <submittedName>
        <fullName evidence="4">BTB/POZ and MATH domain-containing protein 2-like isoform X2</fullName>
    </submittedName>
</protein>
<dbReference type="InterPro" id="IPR000210">
    <property type="entry name" value="BTB/POZ_dom"/>
</dbReference>
<evidence type="ECO:0000259" key="2">
    <source>
        <dbReference type="PROSITE" id="PS50097"/>
    </source>
</evidence>
<evidence type="ECO:0000259" key="3">
    <source>
        <dbReference type="PROSITE" id="PS50144"/>
    </source>
</evidence>
<dbReference type="CDD" id="cd00121">
    <property type="entry name" value="MATH"/>
    <property type="match status" value="1"/>
</dbReference>
<dbReference type="PANTHER" id="PTHR26379">
    <property type="entry name" value="BTB/POZ AND MATH DOMAIN-CONTAINING PROTEIN 1"/>
    <property type="match status" value="1"/>
</dbReference>
<comment type="pathway">
    <text evidence="1">Protein modification; protein ubiquitination.</text>
</comment>